<gene>
    <name evidence="1" type="ORF">NHX12_015791</name>
</gene>
<evidence type="ECO:0000313" key="2">
    <source>
        <dbReference type="Proteomes" id="UP001148018"/>
    </source>
</evidence>
<reference evidence="1" key="1">
    <citation type="submission" date="2022-07" db="EMBL/GenBank/DDBJ databases">
        <title>Chromosome-level genome of Muraenolepis orangiensis.</title>
        <authorList>
            <person name="Kim J."/>
        </authorList>
    </citation>
    <scope>NUCLEOTIDE SEQUENCE</scope>
    <source>
        <strain evidence="1">KU_S4_2022</strain>
        <tissue evidence="1">Muscle</tissue>
    </source>
</reference>
<evidence type="ECO:0000313" key="1">
    <source>
        <dbReference type="EMBL" id="KAJ3582170.1"/>
    </source>
</evidence>
<dbReference type="EMBL" id="JANIIK010001452">
    <property type="protein sequence ID" value="KAJ3582170.1"/>
    <property type="molecule type" value="Genomic_DNA"/>
</dbReference>
<dbReference type="AlphaFoldDB" id="A0A9Q0D806"/>
<protein>
    <submittedName>
        <fullName evidence="1">Uncharacterized protein</fullName>
    </submittedName>
</protein>
<sequence>MAIGGTSRLGRNEVAQEMVEEREAEEAVTKGKVGIVGEVEEVSGAVGEVEEVSGAVGEMEEVSGAVGEVEEVSGAVGEVEEVSGAVGEVEEVDPHIGSTTTTGLQAISIPDVVLHGKTLIWPYYVTPNVMSNQGLMGCP</sequence>
<accession>A0A9Q0D806</accession>
<dbReference type="Proteomes" id="UP001148018">
    <property type="component" value="Unassembled WGS sequence"/>
</dbReference>
<organism evidence="1 2">
    <name type="scientific">Muraenolepis orangiensis</name>
    <name type="common">Patagonian moray cod</name>
    <dbReference type="NCBI Taxonomy" id="630683"/>
    <lineage>
        <taxon>Eukaryota</taxon>
        <taxon>Metazoa</taxon>
        <taxon>Chordata</taxon>
        <taxon>Craniata</taxon>
        <taxon>Vertebrata</taxon>
        <taxon>Euteleostomi</taxon>
        <taxon>Actinopterygii</taxon>
        <taxon>Neopterygii</taxon>
        <taxon>Teleostei</taxon>
        <taxon>Neoteleostei</taxon>
        <taxon>Acanthomorphata</taxon>
        <taxon>Zeiogadaria</taxon>
        <taxon>Gadariae</taxon>
        <taxon>Gadiformes</taxon>
        <taxon>Muraenolepidoidei</taxon>
        <taxon>Muraenolepididae</taxon>
        <taxon>Muraenolepis</taxon>
    </lineage>
</organism>
<comment type="caution">
    <text evidence="1">The sequence shown here is derived from an EMBL/GenBank/DDBJ whole genome shotgun (WGS) entry which is preliminary data.</text>
</comment>
<proteinExistence type="predicted"/>
<keyword evidence="2" id="KW-1185">Reference proteome</keyword>
<name>A0A9Q0D806_9TELE</name>